<evidence type="ECO:0000313" key="1">
    <source>
        <dbReference type="EMBL" id="KIN97568.1"/>
    </source>
</evidence>
<name>A0A0C3NQI3_PISTI</name>
<sequence>MIAELRASMVDSPATRALLHQCANDRYSDLDAVHHQIIAWASNMGDADIPEWVTMVESLEDESSVGDVEN</sequence>
<dbReference type="EMBL" id="KN832027">
    <property type="protein sequence ID" value="KIN97568.1"/>
    <property type="molecule type" value="Genomic_DNA"/>
</dbReference>
<dbReference type="InParanoid" id="A0A0C3NQI3"/>
<organism evidence="1 2">
    <name type="scientific">Pisolithus tinctorius Marx 270</name>
    <dbReference type="NCBI Taxonomy" id="870435"/>
    <lineage>
        <taxon>Eukaryota</taxon>
        <taxon>Fungi</taxon>
        <taxon>Dikarya</taxon>
        <taxon>Basidiomycota</taxon>
        <taxon>Agaricomycotina</taxon>
        <taxon>Agaricomycetes</taxon>
        <taxon>Agaricomycetidae</taxon>
        <taxon>Boletales</taxon>
        <taxon>Sclerodermatineae</taxon>
        <taxon>Pisolithaceae</taxon>
        <taxon>Pisolithus</taxon>
    </lineage>
</organism>
<keyword evidence="2" id="KW-1185">Reference proteome</keyword>
<dbReference type="Proteomes" id="UP000054217">
    <property type="component" value="Unassembled WGS sequence"/>
</dbReference>
<accession>A0A0C3NQI3</accession>
<reference evidence="2" key="2">
    <citation type="submission" date="2015-01" db="EMBL/GenBank/DDBJ databases">
        <title>Evolutionary Origins and Diversification of the Mycorrhizal Mutualists.</title>
        <authorList>
            <consortium name="DOE Joint Genome Institute"/>
            <consortium name="Mycorrhizal Genomics Consortium"/>
            <person name="Kohler A."/>
            <person name="Kuo A."/>
            <person name="Nagy L.G."/>
            <person name="Floudas D."/>
            <person name="Copeland A."/>
            <person name="Barry K.W."/>
            <person name="Cichocki N."/>
            <person name="Veneault-Fourrey C."/>
            <person name="LaButti K."/>
            <person name="Lindquist E.A."/>
            <person name="Lipzen A."/>
            <person name="Lundell T."/>
            <person name="Morin E."/>
            <person name="Murat C."/>
            <person name="Riley R."/>
            <person name="Ohm R."/>
            <person name="Sun H."/>
            <person name="Tunlid A."/>
            <person name="Henrissat B."/>
            <person name="Grigoriev I.V."/>
            <person name="Hibbett D.S."/>
            <person name="Martin F."/>
        </authorList>
    </citation>
    <scope>NUCLEOTIDE SEQUENCE [LARGE SCALE GENOMIC DNA]</scope>
    <source>
        <strain evidence="2">Marx 270</strain>
    </source>
</reference>
<dbReference type="HOGENOM" id="CLU_2758850_0_0_1"/>
<evidence type="ECO:0000313" key="2">
    <source>
        <dbReference type="Proteomes" id="UP000054217"/>
    </source>
</evidence>
<dbReference type="AlphaFoldDB" id="A0A0C3NQI3"/>
<protein>
    <submittedName>
        <fullName evidence="1">Uncharacterized protein</fullName>
    </submittedName>
</protein>
<proteinExistence type="predicted"/>
<reference evidence="1 2" key="1">
    <citation type="submission" date="2014-04" db="EMBL/GenBank/DDBJ databases">
        <authorList>
            <consortium name="DOE Joint Genome Institute"/>
            <person name="Kuo A."/>
            <person name="Kohler A."/>
            <person name="Costa M.D."/>
            <person name="Nagy L.G."/>
            <person name="Floudas D."/>
            <person name="Copeland A."/>
            <person name="Barry K.W."/>
            <person name="Cichocki N."/>
            <person name="Veneault-Fourrey C."/>
            <person name="LaButti K."/>
            <person name="Lindquist E.A."/>
            <person name="Lipzen A."/>
            <person name="Lundell T."/>
            <person name="Morin E."/>
            <person name="Murat C."/>
            <person name="Sun H."/>
            <person name="Tunlid A."/>
            <person name="Henrissat B."/>
            <person name="Grigoriev I.V."/>
            <person name="Hibbett D.S."/>
            <person name="Martin F."/>
            <person name="Nordberg H.P."/>
            <person name="Cantor M.N."/>
            <person name="Hua S.X."/>
        </authorList>
    </citation>
    <scope>NUCLEOTIDE SEQUENCE [LARGE SCALE GENOMIC DNA]</scope>
    <source>
        <strain evidence="1 2">Marx 270</strain>
    </source>
</reference>
<gene>
    <name evidence="1" type="ORF">M404DRAFT_890946</name>
</gene>